<gene>
    <name evidence="5" type="ORF">GCM10010909_34490</name>
</gene>
<evidence type="ECO:0000256" key="3">
    <source>
        <dbReference type="ARBA" id="ARBA00023080"/>
    </source>
</evidence>
<keyword evidence="4" id="KW-0963">Cytoplasm</keyword>
<name>A0ABQ6ADP9_9PROT</name>
<dbReference type="Gene3D" id="3.90.950.10">
    <property type="match status" value="1"/>
</dbReference>
<evidence type="ECO:0000256" key="4">
    <source>
        <dbReference type="HAMAP-Rule" id="MF_00528"/>
    </source>
</evidence>
<organism evidence="5 6">
    <name type="scientific">Acidocella aquatica</name>
    <dbReference type="NCBI Taxonomy" id="1922313"/>
    <lineage>
        <taxon>Bacteria</taxon>
        <taxon>Pseudomonadati</taxon>
        <taxon>Pseudomonadota</taxon>
        <taxon>Alphaproteobacteria</taxon>
        <taxon>Acetobacterales</taxon>
        <taxon>Acidocellaceae</taxon>
        <taxon>Acidocella</taxon>
    </lineage>
</organism>
<dbReference type="PANTHER" id="PTHR43213">
    <property type="entry name" value="BIFUNCTIONAL DTTP/UTP PYROPHOSPHATASE/METHYLTRANSFERASE PROTEIN-RELATED"/>
    <property type="match status" value="1"/>
</dbReference>
<proteinExistence type="inferred from homology"/>
<dbReference type="PIRSF" id="PIRSF006305">
    <property type="entry name" value="Maf"/>
    <property type="match status" value="1"/>
</dbReference>
<dbReference type="EMBL" id="BSOS01000094">
    <property type="protein sequence ID" value="GLR68767.1"/>
    <property type="molecule type" value="Genomic_DNA"/>
</dbReference>
<dbReference type="HAMAP" id="MF_00528">
    <property type="entry name" value="Maf"/>
    <property type="match status" value="1"/>
</dbReference>
<accession>A0ABQ6ADP9</accession>
<dbReference type="CDD" id="cd00555">
    <property type="entry name" value="Maf"/>
    <property type="match status" value="1"/>
</dbReference>
<comment type="function">
    <text evidence="4">Nucleoside triphosphate pyrophosphatase. May have a dual role in cell division arrest and in preventing the incorporation of modified nucleotides into cellular nucleic acids.</text>
</comment>
<dbReference type="Pfam" id="PF02545">
    <property type="entry name" value="Maf"/>
    <property type="match status" value="1"/>
</dbReference>
<dbReference type="InterPro" id="IPR003697">
    <property type="entry name" value="Maf-like"/>
</dbReference>
<comment type="caution">
    <text evidence="5">The sequence shown here is derived from an EMBL/GenBank/DDBJ whole genome shotgun (WGS) entry which is preliminary data.</text>
</comment>
<dbReference type="NCBIfam" id="TIGR00172">
    <property type="entry name" value="maf"/>
    <property type="match status" value="1"/>
</dbReference>
<dbReference type="PANTHER" id="PTHR43213:SF5">
    <property type="entry name" value="BIFUNCTIONAL DTTP_UTP PYROPHOSPHATASE_METHYLTRANSFERASE PROTEIN-RELATED"/>
    <property type="match status" value="1"/>
</dbReference>
<dbReference type="EC" id="3.6.1.9" evidence="4"/>
<evidence type="ECO:0000313" key="6">
    <source>
        <dbReference type="Proteomes" id="UP001156641"/>
    </source>
</evidence>
<evidence type="ECO:0000256" key="2">
    <source>
        <dbReference type="ARBA" id="ARBA00022801"/>
    </source>
</evidence>
<keyword evidence="3 4" id="KW-0546">Nucleotide metabolism</keyword>
<comment type="catalytic activity">
    <reaction evidence="4">
        <text>a ribonucleoside 5'-triphosphate + H2O = a ribonucleoside 5'-phosphate + diphosphate + H(+)</text>
        <dbReference type="Rhea" id="RHEA:23996"/>
        <dbReference type="ChEBI" id="CHEBI:15377"/>
        <dbReference type="ChEBI" id="CHEBI:15378"/>
        <dbReference type="ChEBI" id="CHEBI:33019"/>
        <dbReference type="ChEBI" id="CHEBI:58043"/>
        <dbReference type="ChEBI" id="CHEBI:61557"/>
        <dbReference type="EC" id="3.6.1.9"/>
    </reaction>
</comment>
<comment type="caution">
    <text evidence="4">Lacks conserved residue(s) required for the propagation of feature annotation.</text>
</comment>
<reference evidence="6" key="1">
    <citation type="journal article" date="2019" name="Int. J. Syst. Evol. Microbiol.">
        <title>The Global Catalogue of Microorganisms (GCM) 10K type strain sequencing project: providing services to taxonomists for standard genome sequencing and annotation.</title>
        <authorList>
            <consortium name="The Broad Institute Genomics Platform"/>
            <consortium name="The Broad Institute Genome Sequencing Center for Infectious Disease"/>
            <person name="Wu L."/>
            <person name="Ma J."/>
        </authorList>
    </citation>
    <scope>NUCLEOTIDE SEQUENCE [LARGE SCALE GENOMIC DNA]</scope>
    <source>
        <strain evidence="6">NBRC 112502</strain>
    </source>
</reference>
<keyword evidence="2 4" id="KW-0378">Hydrolase</keyword>
<evidence type="ECO:0000256" key="1">
    <source>
        <dbReference type="ARBA" id="ARBA00001968"/>
    </source>
</evidence>
<comment type="subcellular location">
    <subcellularLocation>
        <location evidence="4">Cytoplasm</location>
    </subcellularLocation>
</comment>
<comment type="cofactor">
    <cofactor evidence="1 4">
        <name>a divalent metal cation</name>
        <dbReference type="ChEBI" id="CHEBI:60240"/>
    </cofactor>
</comment>
<protein>
    <recommendedName>
        <fullName evidence="4">Nucleoside triphosphate pyrophosphatase</fullName>
        <ecNumber evidence="4">3.6.1.9</ecNumber>
    </recommendedName>
    <alternativeName>
        <fullName evidence="4">Nucleotide pyrophosphatase</fullName>
        <shortName evidence="4">Nucleotide PPase</shortName>
    </alternativeName>
</protein>
<keyword evidence="6" id="KW-1185">Reference proteome</keyword>
<dbReference type="Proteomes" id="UP001156641">
    <property type="component" value="Unassembled WGS sequence"/>
</dbReference>
<dbReference type="InterPro" id="IPR029001">
    <property type="entry name" value="ITPase-like_fam"/>
</dbReference>
<dbReference type="SUPFAM" id="SSF52972">
    <property type="entry name" value="ITPase-like"/>
    <property type="match status" value="1"/>
</dbReference>
<feature type="active site" description="Proton acceptor" evidence="4">
    <location>
        <position position="71"/>
    </location>
</feature>
<comment type="catalytic activity">
    <reaction evidence="4">
        <text>a 2'-deoxyribonucleoside 5'-triphosphate + H2O = a 2'-deoxyribonucleoside 5'-phosphate + diphosphate + H(+)</text>
        <dbReference type="Rhea" id="RHEA:44644"/>
        <dbReference type="ChEBI" id="CHEBI:15377"/>
        <dbReference type="ChEBI" id="CHEBI:15378"/>
        <dbReference type="ChEBI" id="CHEBI:33019"/>
        <dbReference type="ChEBI" id="CHEBI:61560"/>
        <dbReference type="ChEBI" id="CHEBI:65317"/>
        <dbReference type="EC" id="3.6.1.9"/>
    </reaction>
</comment>
<comment type="similarity">
    <text evidence="4">Belongs to the Maf family.</text>
</comment>
<evidence type="ECO:0000313" key="5">
    <source>
        <dbReference type="EMBL" id="GLR68767.1"/>
    </source>
</evidence>
<sequence length="194" mass="20382">MRLILASGSPARQAMLRQAGLICRAVKPDVDESAVKRGFVGEVPALALTLAAAKAMRVAQDEPGALVIGADQVLVCEGEIFAKPGDMADAAAQLRRLRGRTHTLVTAVCVCQGAGMVWSDVAQARLSMRAISDEFIAGYLRAEGEAVLGCVGVYRLEGLGAQLFSAIEGDFFTILGLNLLPLLGFLREAGAIRA</sequence>